<comment type="similarity">
    <text evidence="1">Belongs to the ABC transporter superfamily.</text>
</comment>
<dbReference type="InterPro" id="IPR050763">
    <property type="entry name" value="ABC_transporter_ATP-binding"/>
</dbReference>
<dbReference type="Gene3D" id="3.40.50.300">
    <property type="entry name" value="P-loop containing nucleotide triphosphate hydrolases"/>
    <property type="match status" value="1"/>
</dbReference>
<keyword evidence="4" id="KW-0067">ATP-binding</keyword>
<dbReference type="GO" id="GO:0005524">
    <property type="term" value="F:ATP binding"/>
    <property type="evidence" value="ECO:0007669"/>
    <property type="project" value="UniProtKB-KW"/>
</dbReference>
<evidence type="ECO:0000313" key="6">
    <source>
        <dbReference type="EMBL" id="POD89215.1"/>
    </source>
</evidence>
<evidence type="ECO:0000256" key="4">
    <source>
        <dbReference type="ARBA" id="ARBA00022840"/>
    </source>
</evidence>
<name>A0A2S3UA05_LACPN</name>
<dbReference type="Pfam" id="PF00005">
    <property type="entry name" value="ABC_tran"/>
    <property type="match status" value="1"/>
</dbReference>
<reference evidence="6 7" key="1">
    <citation type="submission" date="2017-06" db="EMBL/GenBank/DDBJ databases">
        <title>Genome sequence of Lactobacillus plantarum subsp. plantarum strain SRCM101258.</title>
        <authorList>
            <person name="Cho S.H."/>
        </authorList>
    </citation>
    <scope>NUCLEOTIDE SEQUENCE [LARGE SCALE GENOMIC DNA]</scope>
    <source>
        <strain evidence="6 7">SRCM101258</strain>
    </source>
</reference>
<dbReference type="SUPFAM" id="SSF52540">
    <property type="entry name" value="P-loop containing nucleoside triphosphate hydrolases"/>
    <property type="match status" value="1"/>
</dbReference>
<sequence length="58" mass="6270">MAYIDLRQMSRMFFDMAHRVTHANTDISFKVEQGSVVVILGPSGAGKSTLLNILGGMG</sequence>
<dbReference type="Proteomes" id="UP000236990">
    <property type="component" value="Unassembled WGS sequence"/>
</dbReference>
<dbReference type="PANTHER" id="PTHR42711:SF5">
    <property type="entry name" value="ABC TRANSPORTER ATP-BINDING PROTEIN NATA"/>
    <property type="match status" value="1"/>
</dbReference>
<feature type="domain" description="ABC transporter" evidence="5">
    <location>
        <begin position="26"/>
        <end position="56"/>
    </location>
</feature>
<keyword evidence="3" id="KW-0547">Nucleotide-binding</keyword>
<proteinExistence type="inferred from homology"/>
<evidence type="ECO:0000313" key="7">
    <source>
        <dbReference type="Proteomes" id="UP000236990"/>
    </source>
</evidence>
<accession>A0A2S3UA05</accession>
<dbReference type="EMBL" id="NKCZ01000034">
    <property type="protein sequence ID" value="POD89215.1"/>
    <property type="molecule type" value="Genomic_DNA"/>
</dbReference>
<organism evidence="6 7">
    <name type="scientific">Lactiplantibacillus plantarum subsp. plantarum</name>
    <dbReference type="NCBI Taxonomy" id="337330"/>
    <lineage>
        <taxon>Bacteria</taxon>
        <taxon>Bacillati</taxon>
        <taxon>Bacillota</taxon>
        <taxon>Bacilli</taxon>
        <taxon>Lactobacillales</taxon>
        <taxon>Lactobacillaceae</taxon>
        <taxon>Lactiplantibacillus</taxon>
    </lineage>
</organism>
<evidence type="ECO:0000259" key="5">
    <source>
        <dbReference type="Pfam" id="PF00005"/>
    </source>
</evidence>
<dbReference type="PANTHER" id="PTHR42711">
    <property type="entry name" value="ABC TRANSPORTER ATP-BINDING PROTEIN"/>
    <property type="match status" value="1"/>
</dbReference>
<dbReference type="GO" id="GO:0016887">
    <property type="term" value="F:ATP hydrolysis activity"/>
    <property type="evidence" value="ECO:0007669"/>
    <property type="project" value="InterPro"/>
</dbReference>
<gene>
    <name evidence="6" type="ORF">S101258_00095</name>
</gene>
<dbReference type="AlphaFoldDB" id="A0A2S3UA05"/>
<evidence type="ECO:0000256" key="1">
    <source>
        <dbReference type="ARBA" id="ARBA00005417"/>
    </source>
</evidence>
<dbReference type="InterPro" id="IPR027417">
    <property type="entry name" value="P-loop_NTPase"/>
</dbReference>
<comment type="caution">
    <text evidence="6">The sequence shown here is derived from an EMBL/GenBank/DDBJ whole genome shotgun (WGS) entry which is preliminary data.</text>
</comment>
<evidence type="ECO:0000256" key="3">
    <source>
        <dbReference type="ARBA" id="ARBA00022741"/>
    </source>
</evidence>
<keyword evidence="2" id="KW-0813">Transport</keyword>
<dbReference type="InterPro" id="IPR003439">
    <property type="entry name" value="ABC_transporter-like_ATP-bd"/>
</dbReference>
<protein>
    <recommendedName>
        <fullName evidence="5">ABC transporter domain-containing protein</fullName>
    </recommendedName>
</protein>
<evidence type="ECO:0000256" key="2">
    <source>
        <dbReference type="ARBA" id="ARBA00022448"/>
    </source>
</evidence>